<protein>
    <recommendedName>
        <fullName evidence="3">HTH CENPB-type domain-containing protein</fullName>
    </recommendedName>
</protein>
<organism evidence="5">
    <name type="scientific">Caenorhabditis brenneri</name>
    <name type="common">Nematode worm</name>
    <dbReference type="NCBI Taxonomy" id="135651"/>
    <lineage>
        <taxon>Eukaryota</taxon>
        <taxon>Metazoa</taxon>
        <taxon>Ecdysozoa</taxon>
        <taxon>Nematoda</taxon>
        <taxon>Chromadorea</taxon>
        <taxon>Rhabditida</taxon>
        <taxon>Rhabditina</taxon>
        <taxon>Rhabditomorpha</taxon>
        <taxon>Rhabditoidea</taxon>
        <taxon>Rhabditidae</taxon>
        <taxon>Peloderinae</taxon>
        <taxon>Caenorhabditis</taxon>
    </lineage>
</organism>
<evidence type="ECO:0000259" key="3">
    <source>
        <dbReference type="PROSITE" id="PS51253"/>
    </source>
</evidence>
<accession>G0N4E8</accession>
<evidence type="ECO:0000313" key="4">
    <source>
        <dbReference type="EMBL" id="EGT52523.1"/>
    </source>
</evidence>
<dbReference type="SMART" id="SM00674">
    <property type="entry name" value="CENPB"/>
    <property type="match status" value="1"/>
</dbReference>
<gene>
    <name evidence="4" type="ORF">CAEBREN_18808</name>
</gene>
<proteinExistence type="predicted"/>
<feature type="compositionally biased region" description="Polar residues" evidence="2">
    <location>
        <begin position="255"/>
        <end position="269"/>
    </location>
</feature>
<dbReference type="Gene3D" id="1.10.10.60">
    <property type="entry name" value="Homeodomain-like"/>
    <property type="match status" value="1"/>
</dbReference>
<dbReference type="FunCoup" id="G0N4E8">
    <property type="interactions" value="27"/>
</dbReference>
<dbReference type="PROSITE" id="PS51253">
    <property type="entry name" value="HTH_CENPB"/>
    <property type="match status" value="1"/>
</dbReference>
<evidence type="ECO:0000256" key="2">
    <source>
        <dbReference type="SAM" id="MobiDB-lite"/>
    </source>
</evidence>
<dbReference type="InterPro" id="IPR006600">
    <property type="entry name" value="HTH_CenpB_DNA-bd_dom"/>
</dbReference>
<evidence type="ECO:0000313" key="5">
    <source>
        <dbReference type="Proteomes" id="UP000008068"/>
    </source>
</evidence>
<dbReference type="Proteomes" id="UP000008068">
    <property type="component" value="Unassembled WGS sequence"/>
</dbReference>
<dbReference type="Pfam" id="PF03221">
    <property type="entry name" value="HTH_Tnp_Tc5"/>
    <property type="match status" value="1"/>
</dbReference>
<dbReference type="HOGENOM" id="CLU_900882_0_0_1"/>
<dbReference type="AlphaFoldDB" id="G0N4E8"/>
<feature type="region of interest" description="Disordered" evidence="2">
    <location>
        <begin position="227"/>
        <end position="269"/>
    </location>
</feature>
<keyword evidence="1" id="KW-0238">DNA-binding</keyword>
<sequence length="309" mass="35523">MAAKPSNSNSSSRPIINKEVNSYNEIELDKKLLRVYTTEVRMCDERGTSTQHIVEQHVQIKPKVYHFSSQNTSLCEQSDPLSKQFFRDISPFPGDEWMRKAIMKICGFEISERWLKDFRKRHNIIYYSGHASKGASTSSLPPKVALLQEKRIVRSNRREFRKVDERVKAIIVERQQKGERLTNPWIIENAVIIAMGNHPEMRISEITEFFGKNWLARFKRKYSVSLKPSTSDDVEKEEPEVITIKDEIDEPDTPLSPQEPEQSNSLSPEVTSAINATLLNNEFIRNYISFLNLGTGVQNSENTSTTVAE</sequence>
<keyword evidence="5" id="KW-1185">Reference proteome</keyword>
<evidence type="ECO:0000256" key="1">
    <source>
        <dbReference type="ARBA" id="ARBA00023125"/>
    </source>
</evidence>
<dbReference type="GO" id="GO:0003677">
    <property type="term" value="F:DNA binding"/>
    <property type="evidence" value="ECO:0007669"/>
    <property type="project" value="UniProtKB-KW"/>
</dbReference>
<dbReference type="eggNOG" id="ENOG502TH40">
    <property type="taxonomic scope" value="Eukaryota"/>
</dbReference>
<reference evidence="5" key="1">
    <citation type="submission" date="2011-07" db="EMBL/GenBank/DDBJ databases">
        <authorList>
            <consortium name="Caenorhabditis brenneri Sequencing and Analysis Consortium"/>
            <person name="Wilson R.K."/>
        </authorList>
    </citation>
    <scope>NUCLEOTIDE SEQUENCE [LARGE SCALE GENOMIC DNA]</scope>
    <source>
        <strain evidence="5">PB2801</strain>
    </source>
</reference>
<dbReference type="OrthoDB" id="5794751at2759"/>
<dbReference type="InParanoid" id="G0N4E8"/>
<feature type="domain" description="HTH CENPB-type" evidence="3">
    <location>
        <begin position="151"/>
        <end position="228"/>
    </location>
</feature>
<dbReference type="EMBL" id="GL379837">
    <property type="protein sequence ID" value="EGT52523.1"/>
    <property type="molecule type" value="Genomic_DNA"/>
</dbReference>
<name>G0N4E8_CAEBE</name>